<evidence type="ECO:0000256" key="7">
    <source>
        <dbReference type="ARBA" id="ARBA00022777"/>
    </source>
</evidence>
<evidence type="ECO:0000259" key="14">
    <source>
        <dbReference type="PROSITE" id="PS50011"/>
    </source>
</evidence>
<evidence type="ECO:0000256" key="1">
    <source>
        <dbReference type="ARBA" id="ARBA00004167"/>
    </source>
</evidence>
<keyword evidence="6 12" id="KW-0547">Nucleotide-binding</keyword>
<dbReference type="FunFam" id="2.60.120.430:FF:000005">
    <property type="entry name" value="Putative receptor-like protein kinase"/>
    <property type="match status" value="1"/>
</dbReference>
<dbReference type="PANTHER" id="PTHR47989:SF62">
    <property type="entry name" value="OS05G0423500 PROTEIN"/>
    <property type="match status" value="1"/>
</dbReference>
<dbReference type="GO" id="GO:0005524">
    <property type="term" value="F:ATP binding"/>
    <property type="evidence" value="ECO:0007669"/>
    <property type="project" value="UniProtKB-UniRule"/>
</dbReference>
<evidence type="ECO:0000256" key="5">
    <source>
        <dbReference type="ARBA" id="ARBA00022729"/>
    </source>
</evidence>
<proteinExistence type="predicted"/>
<dbReference type="AlphaFoldDB" id="A0AAN8W6R8"/>
<dbReference type="InterPro" id="IPR011009">
    <property type="entry name" value="Kinase-like_dom_sf"/>
</dbReference>
<dbReference type="PROSITE" id="PS50011">
    <property type="entry name" value="PROTEIN_KINASE_DOM"/>
    <property type="match status" value="1"/>
</dbReference>
<evidence type="ECO:0000256" key="13">
    <source>
        <dbReference type="SAM" id="MobiDB-lite"/>
    </source>
</evidence>
<evidence type="ECO:0000256" key="3">
    <source>
        <dbReference type="ARBA" id="ARBA00022679"/>
    </source>
</evidence>
<keyword evidence="3" id="KW-0808">Transferase</keyword>
<keyword evidence="9" id="KW-1133">Transmembrane helix</keyword>
<keyword evidence="7" id="KW-0418">Kinase</keyword>
<keyword evidence="5" id="KW-0732">Signal</keyword>
<evidence type="ECO:0000313" key="15">
    <source>
        <dbReference type="EMBL" id="KAK6946285.1"/>
    </source>
</evidence>
<evidence type="ECO:0000256" key="10">
    <source>
        <dbReference type="ARBA" id="ARBA00023136"/>
    </source>
</evidence>
<keyword evidence="16" id="KW-1185">Reference proteome</keyword>
<protein>
    <submittedName>
        <fullName evidence="15">Malectin-like domain</fullName>
    </submittedName>
</protein>
<feature type="region of interest" description="Disordered" evidence="13">
    <location>
        <begin position="816"/>
        <end position="840"/>
    </location>
</feature>
<dbReference type="Pfam" id="PF07714">
    <property type="entry name" value="PK_Tyr_Ser-Thr"/>
    <property type="match status" value="1"/>
</dbReference>
<dbReference type="Gene3D" id="3.30.200.20">
    <property type="entry name" value="Phosphorylase Kinase, domain 1"/>
    <property type="match status" value="1"/>
</dbReference>
<organism evidence="15 16">
    <name type="scientific">Dillenia turbinata</name>
    <dbReference type="NCBI Taxonomy" id="194707"/>
    <lineage>
        <taxon>Eukaryota</taxon>
        <taxon>Viridiplantae</taxon>
        <taxon>Streptophyta</taxon>
        <taxon>Embryophyta</taxon>
        <taxon>Tracheophyta</taxon>
        <taxon>Spermatophyta</taxon>
        <taxon>Magnoliopsida</taxon>
        <taxon>eudicotyledons</taxon>
        <taxon>Gunneridae</taxon>
        <taxon>Pentapetalae</taxon>
        <taxon>Dilleniales</taxon>
        <taxon>Dilleniaceae</taxon>
        <taxon>Dillenia</taxon>
    </lineage>
</organism>
<dbReference type="EMBL" id="JBAMMX010000002">
    <property type="protein sequence ID" value="KAK6946285.1"/>
    <property type="molecule type" value="Genomic_DNA"/>
</dbReference>
<dbReference type="FunFam" id="1.10.510.10:FF:000058">
    <property type="entry name" value="Receptor-like protein kinase FERONIA"/>
    <property type="match status" value="1"/>
</dbReference>
<dbReference type="GO" id="GO:0016020">
    <property type="term" value="C:membrane"/>
    <property type="evidence" value="ECO:0007669"/>
    <property type="project" value="UniProtKB-SubCell"/>
</dbReference>
<dbReference type="SUPFAM" id="SSF56112">
    <property type="entry name" value="Protein kinase-like (PK-like)"/>
    <property type="match status" value="1"/>
</dbReference>
<evidence type="ECO:0000256" key="6">
    <source>
        <dbReference type="ARBA" id="ARBA00022741"/>
    </source>
</evidence>
<comment type="subcellular location">
    <subcellularLocation>
        <location evidence="1">Membrane</location>
        <topology evidence="1">Single-pass membrane protein</topology>
    </subcellularLocation>
</comment>
<dbReference type="CDD" id="cd14066">
    <property type="entry name" value="STKc_IRAK"/>
    <property type="match status" value="1"/>
</dbReference>
<evidence type="ECO:0000256" key="12">
    <source>
        <dbReference type="PROSITE-ProRule" id="PRU10141"/>
    </source>
</evidence>
<dbReference type="Gene3D" id="2.60.120.430">
    <property type="entry name" value="Galactose-binding lectin"/>
    <property type="match status" value="2"/>
</dbReference>
<accession>A0AAN8W6R8</accession>
<gene>
    <name evidence="15" type="ORF">RJ641_013829</name>
</gene>
<feature type="domain" description="Protein kinase" evidence="14">
    <location>
        <begin position="522"/>
        <end position="795"/>
    </location>
</feature>
<feature type="compositionally biased region" description="Polar residues" evidence="13">
    <location>
        <begin position="828"/>
        <end position="840"/>
    </location>
</feature>
<keyword evidence="10" id="KW-0472">Membrane</keyword>
<dbReference type="InterPro" id="IPR024788">
    <property type="entry name" value="Malectin-like_Carb-bd_dom"/>
</dbReference>
<dbReference type="InterPro" id="IPR001245">
    <property type="entry name" value="Ser-Thr/Tyr_kinase_cat_dom"/>
</dbReference>
<evidence type="ECO:0000256" key="2">
    <source>
        <dbReference type="ARBA" id="ARBA00022527"/>
    </source>
</evidence>
<dbReference type="FunFam" id="2.60.120.430:FF:000001">
    <property type="entry name" value="Receptor-like protein kinase FERONIA"/>
    <property type="match status" value="1"/>
</dbReference>
<reference evidence="15 16" key="1">
    <citation type="submission" date="2023-12" db="EMBL/GenBank/DDBJ databases">
        <title>A high-quality genome assembly for Dillenia turbinata (Dilleniales).</title>
        <authorList>
            <person name="Chanderbali A."/>
        </authorList>
    </citation>
    <scope>NUCLEOTIDE SEQUENCE [LARGE SCALE GENOMIC DNA]</scope>
    <source>
        <strain evidence="15">LSX21</strain>
        <tissue evidence="15">Leaf</tissue>
    </source>
</reference>
<evidence type="ECO:0000256" key="11">
    <source>
        <dbReference type="ARBA" id="ARBA00023180"/>
    </source>
</evidence>
<evidence type="ECO:0000256" key="8">
    <source>
        <dbReference type="ARBA" id="ARBA00022840"/>
    </source>
</evidence>
<evidence type="ECO:0000313" key="16">
    <source>
        <dbReference type="Proteomes" id="UP001370490"/>
    </source>
</evidence>
<dbReference type="PROSITE" id="PS00108">
    <property type="entry name" value="PROTEIN_KINASE_ST"/>
    <property type="match status" value="1"/>
</dbReference>
<dbReference type="Pfam" id="PF12819">
    <property type="entry name" value="Malectin_like"/>
    <property type="match status" value="1"/>
</dbReference>
<sequence>MKMEEKRRGPPIHCPSMALLAILFCIFLGSSRPVVIVSATATPAFSPRDNHLIDCGADNLATLPDGRIFKTDKQAADYLTYDGEHKFSSQSADDVPSALYTTASAFSKEAIYTFSITSAGWHWIRLHFHAFRHDKISLFEANFTVTADNLVLLRNFGPDSSTPVVVKEYLVNVTTEKLEIKFTPENDKVAFVNAIEVVSAPDYLIEDSASNLIGGGQFGGLSSRSYETVYRLNMGGPLVTSSNDTLGRTWENDENYLNSTLLAKNASVSTSAIKYPDGKSLDRYIAPSLIYATAQQMGDANMASPTFNVTWDFNTTSGFSYLIRLHFCDIVSKSLYQLYFNVFINQQMAVAGLDLSKETMALSTAYYRDIYVDSAVVTEKLKLQIGPNTDKEGDANAIINGVEILKMNNQVNSLDGFIGADGKKAVAGGSSKTVVAAVGLAMMFGTFVGLGAMVIKWQKRPQDWQKRNSFSSWLLPIHAGDTSFMSSKNSLGSQRTSTFFSSTLGLGRFFSFAELQEATKDFDSRAIIGVGGFGNVYLGVIDDGTKVAVKRGNPQSEQGINEFQTELQMLSKLRHRHLVSLIGYCDENSEMILVYEYMSNGPFRDHLYGKNLPQLSWRQRLEICIGAARGLHYLHTGAAQGIIHRDVKTTNILLDDAFVAKVADFGLSKNAPTMEQGHVSTAVKGSFGYLDPEYFRRQQLTDKSDVYSFGVVLLEALCARPAINPALPREQVNLAEWAMMWKRKGLLDKIIDPSLVGTINPESMKKFAEAAEKCLADYGVDRPSMGDVLWNLEYALQLQESSAQGKTEETSTIAVGGPVAPAIPDNSPVASPQETNNSPAQVPVIEDHSGTAMFAQFAALNGR</sequence>
<dbReference type="GO" id="GO:0004674">
    <property type="term" value="F:protein serine/threonine kinase activity"/>
    <property type="evidence" value="ECO:0007669"/>
    <property type="project" value="UniProtKB-KW"/>
</dbReference>
<name>A0AAN8W6R8_9MAGN</name>
<keyword evidence="4" id="KW-0812">Transmembrane</keyword>
<keyword evidence="2" id="KW-0723">Serine/threonine-protein kinase</keyword>
<evidence type="ECO:0000256" key="9">
    <source>
        <dbReference type="ARBA" id="ARBA00022989"/>
    </source>
</evidence>
<comment type="caution">
    <text evidence="15">The sequence shown here is derived from an EMBL/GenBank/DDBJ whole genome shotgun (WGS) entry which is preliminary data.</text>
</comment>
<keyword evidence="11" id="KW-0325">Glycoprotein</keyword>
<dbReference type="PANTHER" id="PTHR47989">
    <property type="entry name" value="OS01G0750732 PROTEIN"/>
    <property type="match status" value="1"/>
</dbReference>
<dbReference type="FunFam" id="3.30.200.20:FF:000039">
    <property type="entry name" value="receptor-like protein kinase FERONIA"/>
    <property type="match status" value="1"/>
</dbReference>
<keyword evidence="8 12" id="KW-0067">ATP-binding</keyword>
<dbReference type="PROSITE" id="PS00107">
    <property type="entry name" value="PROTEIN_KINASE_ATP"/>
    <property type="match status" value="1"/>
</dbReference>
<dbReference type="InterPro" id="IPR017441">
    <property type="entry name" value="Protein_kinase_ATP_BS"/>
</dbReference>
<dbReference type="InterPro" id="IPR008271">
    <property type="entry name" value="Ser/Thr_kinase_AS"/>
</dbReference>
<dbReference type="InterPro" id="IPR000719">
    <property type="entry name" value="Prot_kinase_dom"/>
</dbReference>
<feature type="binding site" evidence="12">
    <location>
        <position position="550"/>
    </location>
    <ligand>
        <name>ATP</name>
        <dbReference type="ChEBI" id="CHEBI:30616"/>
    </ligand>
</feature>
<evidence type="ECO:0000256" key="4">
    <source>
        <dbReference type="ARBA" id="ARBA00022692"/>
    </source>
</evidence>
<dbReference type="SMART" id="SM00220">
    <property type="entry name" value="S_TKc"/>
    <property type="match status" value="1"/>
</dbReference>
<dbReference type="Proteomes" id="UP001370490">
    <property type="component" value="Unassembled WGS sequence"/>
</dbReference>
<dbReference type="Gene3D" id="1.10.510.10">
    <property type="entry name" value="Transferase(Phosphotransferase) domain 1"/>
    <property type="match status" value="1"/>
</dbReference>